<dbReference type="InterPro" id="IPR035093">
    <property type="entry name" value="RelE/ParE_toxin_dom_sf"/>
</dbReference>
<evidence type="ECO:0000313" key="1">
    <source>
        <dbReference type="EMBL" id="MFC6260547.1"/>
    </source>
</evidence>
<proteinExistence type="predicted"/>
<accession>A0ABW1TG77</accession>
<comment type="caution">
    <text evidence="1">The sequence shown here is derived from an EMBL/GenBank/DDBJ whole genome shotgun (WGS) entry which is preliminary data.</text>
</comment>
<reference evidence="2" key="1">
    <citation type="journal article" date="2019" name="Int. J. Syst. Evol. Microbiol.">
        <title>The Global Catalogue of Microorganisms (GCM) 10K type strain sequencing project: providing services to taxonomists for standard genome sequencing and annotation.</title>
        <authorList>
            <consortium name="The Broad Institute Genomics Platform"/>
            <consortium name="The Broad Institute Genome Sequencing Center for Infectious Disease"/>
            <person name="Wu L."/>
            <person name="Ma J."/>
        </authorList>
    </citation>
    <scope>NUCLEOTIDE SEQUENCE [LARGE SCALE GENOMIC DNA]</scope>
    <source>
        <strain evidence="2">CCM 8908</strain>
    </source>
</reference>
<dbReference type="EMBL" id="JBHSSI010000034">
    <property type="protein sequence ID" value="MFC6260547.1"/>
    <property type="molecule type" value="Genomic_DNA"/>
</dbReference>
<protein>
    <submittedName>
        <fullName evidence="1">Uncharacterized protein</fullName>
    </submittedName>
</protein>
<organism evidence="1 2">
    <name type="scientific">Levilactobacillus fujinensis</name>
    <dbReference type="NCBI Taxonomy" id="2486024"/>
    <lineage>
        <taxon>Bacteria</taxon>
        <taxon>Bacillati</taxon>
        <taxon>Bacillota</taxon>
        <taxon>Bacilli</taxon>
        <taxon>Lactobacillales</taxon>
        <taxon>Lactobacillaceae</taxon>
        <taxon>Levilactobacillus</taxon>
    </lineage>
</organism>
<sequence length="82" mass="9418">MESSDSLEDVNALRNRHIHKLTGDHQGQYALDIEGRSSSYRLLVQLLDENEKVAVNVDNESIMSFYGRIQIIQIEEVSKHYA</sequence>
<dbReference type="Gene3D" id="3.30.2310.20">
    <property type="entry name" value="RelE-like"/>
    <property type="match status" value="1"/>
</dbReference>
<keyword evidence="2" id="KW-1185">Reference proteome</keyword>
<dbReference type="Proteomes" id="UP001596283">
    <property type="component" value="Unassembled WGS sequence"/>
</dbReference>
<name>A0ABW1TG77_9LACO</name>
<evidence type="ECO:0000313" key="2">
    <source>
        <dbReference type="Proteomes" id="UP001596283"/>
    </source>
</evidence>
<gene>
    <name evidence="1" type="ORF">ACFP1C_06245</name>
</gene>